<organism evidence="2 3">
    <name type="scientific">Legionella gratiana</name>
    <dbReference type="NCBI Taxonomy" id="45066"/>
    <lineage>
        <taxon>Bacteria</taxon>
        <taxon>Pseudomonadati</taxon>
        <taxon>Pseudomonadota</taxon>
        <taxon>Gammaproteobacteria</taxon>
        <taxon>Legionellales</taxon>
        <taxon>Legionellaceae</taxon>
        <taxon>Legionella</taxon>
    </lineage>
</organism>
<feature type="domain" description="SidE DUB" evidence="1">
    <location>
        <begin position="1"/>
        <end position="57"/>
    </location>
</feature>
<reference evidence="2 3" key="1">
    <citation type="submission" date="2015-11" db="EMBL/GenBank/DDBJ databases">
        <title>Genomic analysis of 38 Legionella species identifies large and diverse effector repertoires.</title>
        <authorList>
            <person name="Burstein D."/>
            <person name="Amaro F."/>
            <person name="Zusman T."/>
            <person name="Lifshitz Z."/>
            <person name="Cohen O."/>
            <person name="Gilbert J.A."/>
            <person name="Pupko T."/>
            <person name="Shuman H.A."/>
            <person name="Segal G."/>
        </authorList>
    </citation>
    <scope>NUCLEOTIDE SEQUENCE [LARGE SCALE GENOMIC DNA]</scope>
    <source>
        <strain evidence="2 3">Lyon 8420412</strain>
    </source>
</reference>
<dbReference type="Pfam" id="PF19049">
    <property type="entry name" value="SidE_DUB"/>
    <property type="match status" value="1"/>
</dbReference>
<name>A0ABR5R866_9GAMM</name>
<evidence type="ECO:0000313" key="3">
    <source>
        <dbReference type="Proteomes" id="UP000054691"/>
    </source>
</evidence>
<evidence type="ECO:0000259" key="1">
    <source>
        <dbReference type="Pfam" id="PF19049"/>
    </source>
</evidence>
<protein>
    <submittedName>
        <fullName evidence="2">Dot/Icm substrate SidE</fullName>
    </submittedName>
</protein>
<dbReference type="EMBL" id="LNYE01000012">
    <property type="protein sequence ID" value="KTD13210.1"/>
    <property type="molecule type" value="Genomic_DNA"/>
</dbReference>
<evidence type="ECO:0000313" key="2">
    <source>
        <dbReference type="EMBL" id="KTD13210.1"/>
    </source>
</evidence>
<sequence>MPEYVHGVELTQAGMHAIFERMGQDITSGIIYNGNPDVRVDKLDQQGFMPILTGVNPT</sequence>
<gene>
    <name evidence="2" type="primary">sidE_3</name>
    <name evidence="2" type="ORF">Lgra_0932</name>
</gene>
<dbReference type="InterPro" id="IPR043934">
    <property type="entry name" value="SidE_DUB"/>
</dbReference>
<keyword evidence="3" id="KW-1185">Reference proteome</keyword>
<accession>A0ABR5R866</accession>
<proteinExistence type="predicted"/>
<dbReference type="Proteomes" id="UP000054691">
    <property type="component" value="Unassembled WGS sequence"/>
</dbReference>
<feature type="non-terminal residue" evidence="2">
    <location>
        <position position="58"/>
    </location>
</feature>
<comment type="caution">
    <text evidence="2">The sequence shown here is derived from an EMBL/GenBank/DDBJ whole genome shotgun (WGS) entry which is preliminary data.</text>
</comment>
<dbReference type="RefSeq" id="WP_157068252.1">
    <property type="nucleotide sequence ID" value="NZ_LNYE01000012.1"/>
</dbReference>